<evidence type="ECO:0000313" key="2">
    <source>
        <dbReference type="EMBL" id="BES90619.1"/>
    </source>
</evidence>
<evidence type="ECO:0000313" key="3">
    <source>
        <dbReference type="Proteomes" id="UP001307889"/>
    </source>
</evidence>
<organism evidence="2 3">
    <name type="scientific">Nesidiocoris tenuis</name>
    <dbReference type="NCBI Taxonomy" id="355587"/>
    <lineage>
        <taxon>Eukaryota</taxon>
        <taxon>Metazoa</taxon>
        <taxon>Ecdysozoa</taxon>
        <taxon>Arthropoda</taxon>
        <taxon>Hexapoda</taxon>
        <taxon>Insecta</taxon>
        <taxon>Pterygota</taxon>
        <taxon>Neoptera</taxon>
        <taxon>Paraneoptera</taxon>
        <taxon>Hemiptera</taxon>
        <taxon>Heteroptera</taxon>
        <taxon>Panheteroptera</taxon>
        <taxon>Cimicomorpha</taxon>
        <taxon>Miridae</taxon>
        <taxon>Dicyphina</taxon>
        <taxon>Nesidiocoris</taxon>
    </lineage>
</organism>
<gene>
    <name evidence="2" type="ORF">NTJ_03427</name>
</gene>
<reference evidence="2 3" key="1">
    <citation type="submission" date="2023-09" db="EMBL/GenBank/DDBJ databases">
        <title>Nesidiocoris tenuis whole genome shotgun sequence.</title>
        <authorList>
            <person name="Shibata T."/>
            <person name="Shimoda M."/>
            <person name="Kobayashi T."/>
            <person name="Uehara T."/>
        </authorList>
    </citation>
    <scope>NUCLEOTIDE SEQUENCE [LARGE SCALE GENOMIC DNA]</scope>
    <source>
        <strain evidence="2 3">Japan</strain>
    </source>
</reference>
<dbReference type="Proteomes" id="UP001307889">
    <property type="component" value="Chromosome 2"/>
</dbReference>
<dbReference type="EMBL" id="AP028910">
    <property type="protein sequence ID" value="BES90619.1"/>
    <property type="molecule type" value="Genomic_DNA"/>
</dbReference>
<keyword evidence="1" id="KW-0732">Signal</keyword>
<sequence length="96" mass="9994">MASWKIGAVLGGVCVVRALPCNGTAGGSLKSEANYEGKPCGEGGKGEKRLLRAEHGTKIAKDCQGSERATLRTSTDAADVCKRRTGAGKIEIDMGW</sequence>
<proteinExistence type="predicted"/>
<protein>
    <recommendedName>
        <fullName evidence="4">Secreted protein</fullName>
    </recommendedName>
</protein>
<evidence type="ECO:0008006" key="4">
    <source>
        <dbReference type="Google" id="ProtNLM"/>
    </source>
</evidence>
<feature type="chain" id="PRO_5045788555" description="Secreted protein" evidence="1">
    <location>
        <begin position="19"/>
        <end position="96"/>
    </location>
</feature>
<name>A0ABN7AGX8_9HEMI</name>
<feature type="signal peptide" evidence="1">
    <location>
        <begin position="1"/>
        <end position="18"/>
    </location>
</feature>
<accession>A0ABN7AGX8</accession>
<evidence type="ECO:0000256" key="1">
    <source>
        <dbReference type="SAM" id="SignalP"/>
    </source>
</evidence>
<keyword evidence="3" id="KW-1185">Reference proteome</keyword>